<dbReference type="OrthoDB" id="8895194at2"/>
<organism evidence="2 3">
    <name type="scientific">Microlunatus sagamiharensis</name>
    <dbReference type="NCBI Taxonomy" id="546874"/>
    <lineage>
        <taxon>Bacteria</taxon>
        <taxon>Bacillati</taxon>
        <taxon>Actinomycetota</taxon>
        <taxon>Actinomycetes</taxon>
        <taxon>Propionibacteriales</taxon>
        <taxon>Propionibacteriaceae</taxon>
        <taxon>Microlunatus</taxon>
    </lineage>
</organism>
<evidence type="ECO:0008006" key="4">
    <source>
        <dbReference type="Google" id="ProtNLM"/>
    </source>
</evidence>
<gene>
    <name evidence="2" type="ORF">SAMN04488544_3530</name>
</gene>
<feature type="transmembrane region" description="Helical" evidence="1">
    <location>
        <begin position="114"/>
        <end position="131"/>
    </location>
</feature>
<protein>
    <recommendedName>
        <fullName evidence="4">Dolichyl-phosphate-mannose-protein mannosyltransferase</fullName>
    </recommendedName>
</protein>
<keyword evidence="3" id="KW-1185">Reference proteome</keyword>
<feature type="transmembrane region" description="Helical" evidence="1">
    <location>
        <begin position="272"/>
        <end position="290"/>
    </location>
</feature>
<evidence type="ECO:0000313" key="2">
    <source>
        <dbReference type="EMBL" id="SDV01757.1"/>
    </source>
</evidence>
<feature type="transmembrane region" description="Helical" evidence="1">
    <location>
        <begin position="137"/>
        <end position="166"/>
    </location>
</feature>
<keyword evidence="1" id="KW-0472">Membrane</keyword>
<feature type="transmembrane region" description="Helical" evidence="1">
    <location>
        <begin position="178"/>
        <end position="199"/>
    </location>
</feature>
<feature type="transmembrane region" description="Helical" evidence="1">
    <location>
        <begin position="296"/>
        <end position="314"/>
    </location>
</feature>
<reference evidence="3" key="1">
    <citation type="submission" date="2016-10" db="EMBL/GenBank/DDBJ databases">
        <authorList>
            <person name="Varghese N."/>
            <person name="Submissions S."/>
        </authorList>
    </citation>
    <scope>NUCLEOTIDE SEQUENCE [LARGE SCALE GENOMIC DNA]</scope>
    <source>
        <strain evidence="3">DSM 21743</strain>
    </source>
</reference>
<name>A0A1H2N8E2_9ACTN</name>
<feature type="transmembrane region" description="Helical" evidence="1">
    <location>
        <begin position="248"/>
        <end position="265"/>
    </location>
</feature>
<dbReference type="EMBL" id="LT629799">
    <property type="protein sequence ID" value="SDV01757.1"/>
    <property type="molecule type" value="Genomic_DNA"/>
</dbReference>
<sequence length="481" mass="52426">MGTLVFAAAGALLLHAHEPWRDELQAWLIARSSGSPVQLWDNARYEGHPLLWHLLLFFAGLVSGGPATMQVVHLLVGAVMVHLLLRFAPLRRRHRLGLGLGYLMLYEYTVISRNYSLGVLAAFGFCVLWRTRTRSCLPLAAVLLLMAQTNPMAVLLVPSLALLLAADLLLHHRSTLRLPVVVSGAVVVGLGLLMAWLQLRTPPDWLFPSGTPAPFSTLLTVVWRSFVPVPRLGVVGFWNSNVLSGHDAVMTVLSATLLLAAVVVLRRTPLVALSYVLATATLLAFFKVEYFGNVRHQGYVLLVFLVHLWLSRSTPTGRPAPRATRVLTAVLLDVVVVGQLAGVAVAGYQDVRHPFSNARAAARMIIGAGLGNRPVVADSDAATSAVAAYLDHPVYYVKQERWGTFAVWDQRRTRRPSQPEVLEAASRLGRDSGGEVVLLLSYPLDASTLASAPHLVEVGATDRSTVVASERDYHVYVLRPS</sequence>
<feature type="transmembrane region" description="Helical" evidence="1">
    <location>
        <begin position="52"/>
        <end position="85"/>
    </location>
</feature>
<keyword evidence="1" id="KW-1133">Transmembrane helix</keyword>
<proteinExistence type="predicted"/>
<dbReference type="STRING" id="546874.SAMN04488544_3530"/>
<accession>A0A1H2N8E2</accession>
<dbReference type="AlphaFoldDB" id="A0A1H2N8E2"/>
<dbReference type="Proteomes" id="UP000198825">
    <property type="component" value="Chromosome I"/>
</dbReference>
<evidence type="ECO:0000313" key="3">
    <source>
        <dbReference type="Proteomes" id="UP000198825"/>
    </source>
</evidence>
<keyword evidence="1" id="KW-0812">Transmembrane</keyword>
<dbReference type="RefSeq" id="WP_091077387.1">
    <property type="nucleotide sequence ID" value="NZ_LT629799.1"/>
</dbReference>
<feature type="transmembrane region" description="Helical" evidence="1">
    <location>
        <begin position="326"/>
        <end position="348"/>
    </location>
</feature>
<evidence type="ECO:0000256" key="1">
    <source>
        <dbReference type="SAM" id="Phobius"/>
    </source>
</evidence>